<dbReference type="AlphaFoldDB" id="A0A444U8F9"/>
<organism evidence="2 3">
    <name type="scientific">Acipenser ruthenus</name>
    <name type="common">Sterlet sturgeon</name>
    <dbReference type="NCBI Taxonomy" id="7906"/>
    <lineage>
        <taxon>Eukaryota</taxon>
        <taxon>Metazoa</taxon>
        <taxon>Chordata</taxon>
        <taxon>Craniata</taxon>
        <taxon>Vertebrata</taxon>
        <taxon>Euteleostomi</taxon>
        <taxon>Actinopterygii</taxon>
        <taxon>Chondrostei</taxon>
        <taxon>Acipenseriformes</taxon>
        <taxon>Acipenseridae</taxon>
        <taxon>Acipenser</taxon>
    </lineage>
</organism>
<dbReference type="Proteomes" id="UP000289886">
    <property type="component" value="Unassembled WGS sequence"/>
</dbReference>
<evidence type="ECO:0000256" key="1">
    <source>
        <dbReference type="SAM" id="MobiDB-lite"/>
    </source>
</evidence>
<feature type="region of interest" description="Disordered" evidence="1">
    <location>
        <begin position="88"/>
        <end position="107"/>
    </location>
</feature>
<gene>
    <name evidence="2" type="ORF">EOD39_6941</name>
</gene>
<reference evidence="2 3" key="1">
    <citation type="submission" date="2019-01" db="EMBL/GenBank/DDBJ databases">
        <title>Draft Genome and Complete Hox-Cluster Characterization of the Sterlet Sturgeon (Acipenser ruthenus).</title>
        <authorList>
            <person name="Wei Q."/>
        </authorList>
    </citation>
    <scope>NUCLEOTIDE SEQUENCE [LARGE SCALE GENOMIC DNA]</scope>
    <source>
        <strain evidence="2">WHYD16114868_AA</strain>
        <tissue evidence="2">Blood</tissue>
    </source>
</reference>
<sequence>MNVSEVEDHISQKYEIKKRLGKGRTFREIMFLQNHPAGRGAEQQRGRSAPIARARSFNTPQNRLNNPLIRKDEPDITAGITVATARLNQRSHSQTREARPVSKFSKKMFQSTSNVGAAGDPRAKLGSYSQAYGTISKTGLQNLLRAPSNQ</sequence>
<evidence type="ECO:0000313" key="2">
    <source>
        <dbReference type="EMBL" id="RXM31477.1"/>
    </source>
</evidence>
<protein>
    <submittedName>
        <fullName evidence="2">Uncharacterized protein</fullName>
    </submittedName>
</protein>
<dbReference type="EMBL" id="SCEB01215076">
    <property type="protein sequence ID" value="RXM31477.1"/>
    <property type="molecule type" value="Genomic_DNA"/>
</dbReference>
<proteinExistence type="predicted"/>
<evidence type="ECO:0000313" key="3">
    <source>
        <dbReference type="Proteomes" id="UP000289886"/>
    </source>
</evidence>
<accession>A0A444U8F9</accession>
<keyword evidence="3" id="KW-1185">Reference proteome</keyword>
<name>A0A444U8F9_ACIRT</name>
<comment type="caution">
    <text evidence="2">The sequence shown here is derived from an EMBL/GenBank/DDBJ whole genome shotgun (WGS) entry which is preliminary data.</text>
</comment>